<dbReference type="InterPro" id="IPR003737">
    <property type="entry name" value="GlcNAc_PI_deacetylase-related"/>
</dbReference>
<dbReference type="SUPFAM" id="SSF102588">
    <property type="entry name" value="LmbE-like"/>
    <property type="match status" value="1"/>
</dbReference>
<reference evidence="2" key="1">
    <citation type="submission" date="2016-10" db="EMBL/GenBank/DDBJ databases">
        <authorList>
            <person name="Varghese N."/>
            <person name="Submissions S."/>
        </authorList>
    </citation>
    <scope>NUCLEOTIDE SEQUENCE [LARGE SCALE GENOMIC DNA]</scope>
    <source>
        <strain evidence="2">CGMCC 1.8895</strain>
    </source>
</reference>
<dbReference type="InterPro" id="IPR023841">
    <property type="entry name" value="BshB2"/>
</dbReference>
<dbReference type="OrthoDB" id="9790023at2"/>
<evidence type="ECO:0000313" key="1">
    <source>
        <dbReference type="EMBL" id="SDK59030.1"/>
    </source>
</evidence>
<name>A0A1G9D507_9BACL</name>
<protein>
    <submittedName>
        <fullName evidence="1">Bacillithiol biosynthesis deacetylase BshB2</fullName>
    </submittedName>
</protein>
<dbReference type="EMBL" id="FNFY01000005">
    <property type="protein sequence ID" value="SDK59030.1"/>
    <property type="molecule type" value="Genomic_DNA"/>
</dbReference>
<evidence type="ECO:0000313" key="2">
    <source>
        <dbReference type="Proteomes" id="UP000199008"/>
    </source>
</evidence>
<dbReference type="Gene3D" id="3.40.50.10320">
    <property type="entry name" value="LmbE-like"/>
    <property type="match status" value="1"/>
</dbReference>
<dbReference type="Pfam" id="PF02585">
    <property type="entry name" value="PIG-L"/>
    <property type="match status" value="1"/>
</dbReference>
<keyword evidence="2" id="KW-1185">Reference proteome</keyword>
<sequence length="222" mass="25077">MENERHVLVVFPHPDDEAFGVSGTIMKYIDAGVPVTYACLTFGDMGRSLGYPPFATRESLHDIRKQEVEKSAEIMGLTDLRLLGYRDKTLEFEPPGHLTSVMKDLIDELDPTTIISFYPEYSVHPDHEATAEAVVDAVTEMNPEERPKLHLVAFDKNTLEDLGEPDIINDITGYEDRKEQVMAAHISQTGPLLKRLAAETVDGEETREAYLKLEQFYSYDIN</sequence>
<dbReference type="InterPro" id="IPR024078">
    <property type="entry name" value="LmbE-like_dom_sf"/>
</dbReference>
<proteinExistence type="predicted"/>
<organism evidence="1 2">
    <name type="scientific">Lacicoccus qingdaonensis</name>
    <dbReference type="NCBI Taxonomy" id="576118"/>
    <lineage>
        <taxon>Bacteria</taxon>
        <taxon>Bacillati</taxon>
        <taxon>Bacillota</taxon>
        <taxon>Bacilli</taxon>
        <taxon>Bacillales</taxon>
        <taxon>Salinicoccaceae</taxon>
        <taxon>Lacicoccus</taxon>
    </lineage>
</organism>
<gene>
    <name evidence="1" type="ORF">SAMN05216216_10556</name>
</gene>
<dbReference type="GO" id="GO:0016811">
    <property type="term" value="F:hydrolase activity, acting on carbon-nitrogen (but not peptide) bonds, in linear amides"/>
    <property type="evidence" value="ECO:0007669"/>
    <property type="project" value="TreeGrafter"/>
</dbReference>
<dbReference type="RefSeq" id="WP_092985141.1">
    <property type="nucleotide sequence ID" value="NZ_FNFY01000005.1"/>
</dbReference>
<dbReference type="Proteomes" id="UP000199008">
    <property type="component" value="Unassembled WGS sequence"/>
</dbReference>
<accession>A0A1G9D507</accession>
<dbReference type="AlphaFoldDB" id="A0A1G9D507"/>
<dbReference type="PANTHER" id="PTHR12993">
    <property type="entry name" value="N-ACETYLGLUCOSAMINYL-PHOSPHATIDYLINOSITOL DE-N-ACETYLASE-RELATED"/>
    <property type="match status" value="1"/>
</dbReference>
<dbReference type="PANTHER" id="PTHR12993:SF27">
    <property type="entry name" value="N-ACETYL-ALPHA-D-GLUCOSAMINYL L-MALATE DEACETYLASE 2-RELATED"/>
    <property type="match status" value="1"/>
</dbReference>
<dbReference type="STRING" id="576118.SAMN05216216_10556"/>
<dbReference type="NCBIfam" id="TIGR04000">
    <property type="entry name" value="thiol_BshB2"/>
    <property type="match status" value="1"/>
</dbReference>